<dbReference type="Proteomes" id="UP001242811">
    <property type="component" value="Unassembled WGS sequence"/>
</dbReference>
<name>A0ABU0KT06_9BACL</name>
<evidence type="ECO:0000313" key="1">
    <source>
        <dbReference type="EMBL" id="MDQ0492573.1"/>
    </source>
</evidence>
<comment type="caution">
    <text evidence="1">The sequence shown here is derived from an EMBL/GenBank/DDBJ whole genome shotgun (WGS) entry which is preliminary data.</text>
</comment>
<accession>A0ABU0KT06</accession>
<organism evidence="1 2">
    <name type="scientific">Paenibacillus brasilensis</name>
    <dbReference type="NCBI Taxonomy" id="128574"/>
    <lineage>
        <taxon>Bacteria</taxon>
        <taxon>Bacillati</taxon>
        <taxon>Bacillota</taxon>
        <taxon>Bacilli</taxon>
        <taxon>Bacillales</taxon>
        <taxon>Paenibacillaceae</taxon>
        <taxon>Paenibacillus</taxon>
    </lineage>
</organism>
<dbReference type="EMBL" id="JAUSWA010000003">
    <property type="protein sequence ID" value="MDQ0492573.1"/>
    <property type="molecule type" value="Genomic_DNA"/>
</dbReference>
<gene>
    <name evidence="1" type="ORF">QOZ95_000722</name>
</gene>
<proteinExistence type="predicted"/>
<sequence length="42" mass="4700">MSVQGLAHVAIRALWMKYIKKPLPTEQEPLSNPISLNLANLL</sequence>
<reference evidence="1 2" key="1">
    <citation type="submission" date="2023-07" db="EMBL/GenBank/DDBJ databases">
        <title>Genomic Encyclopedia of Type Strains, Phase IV (KMG-IV): sequencing the most valuable type-strain genomes for metagenomic binning, comparative biology and taxonomic classification.</title>
        <authorList>
            <person name="Goeker M."/>
        </authorList>
    </citation>
    <scope>NUCLEOTIDE SEQUENCE [LARGE SCALE GENOMIC DNA]</scope>
    <source>
        <strain evidence="1 2">DSM 14914</strain>
    </source>
</reference>
<evidence type="ECO:0000313" key="2">
    <source>
        <dbReference type="Proteomes" id="UP001242811"/>
    </source>
</evidence>
<protein>
    <submittedName>
        <fullName evidence="1">Uncharacterized protein</fullName>
    </submittedName>
</protein>
<keyword evidence="2" id="KW-1185">Reference proteome</keyword>